<feature type="domain" description="Hint" evidence="2">
    <location>
        <begin position="491"/>
        <end position="589"/>
    </location>
</feature>
<dbReference type="Proteomes" id="UP000076587">
    <property type="component" value="Unassembled WGS sequence"/>
</dbReference>
<keyword evidence="1" id="KW-0732">Signal</keyword>
<accession>A0A162A5W2</accession>
<protein>
    <recommendedName>
        <fullName evidence="2">Hint domain-containing protein</fullName>
    </recommendedName>
</protein>
<dbReference type="Gene3D" id="2.170.16.10">
    <property type="entry name" value="Hedgehog/Intein (Hint) domain"/>
    <property type="match status" value="1"/>
</dbReference>
<dbReference type="SMART" id="SM00306">
    <property type="entry name" value="HintN"/>
    <property type="match status" value="1"/>
</dbReference>
<comment type="caution">
    <text evidence="3">The sequence shown here is derived from an EMBL/GenBank/DDBJ whole genome shotgun (WGS) entry which is preliminary data.</text>
</comment>
<sequence length="673" mass="74599">MKLSFLALTVSSVLAFGSVAAFEQPITKKVSTPVVQGLNVQDGVQYVDPDSKEAIAEMEKVFKEAGWNDKNSPQLFKELHTPQAKIDVQDARFVRSYNSSDTTEAELESYFSHLGFNIVGEGASKLFKIRLLNAEPKATNLTVLSIKLVNEKGEQITTQQTARFFGDGGASLNRKVLGGEATVESAYEHVKRAKEVYGKGTAYVMFADGTKVLKKIDVKYDKHAILGMLAKELGLPVNNRPANVPMVMAKADFSEAASGGVGIAQFDAFQHVVEHPKDFRKADANKKNVAGQDGIIMVCLNRDYGDCDYPMVQAGGDYNNIPHVTIPFKGSITLPTYISRVLFEEDDVLGAQNVPPTDVMIQSKEAFHDKLSLHNANMKAKFEQYFTIDYRFDEATWSPVTTLSWNIPRESALFARPGIFQRRADAYWIMNIALEVNWMGNLQDAMTYFGATQEEYDYVTGYTSYIIASEEAPELPKDMARYDQAPLQFSFSCLAKGTQILMPNKQSKAVETFNVGDLVLGASEFEPDNTEVLKVVDVSVGVEHLPMVKLTTELGQTLTLTESHPLVREGGKAVWALNVAEGDVIQTAKGPAKITKFEKVDYKDNVYNLKLARVNGKQDAGETFVMFANGVSVGDLAMQTENELETHKETVEEALERIPQEWHADYLNSLETK</sequence>
<dbReference type="RefSeq" id="WP_063378382.1">
    <property type="nucleotide sequence ID" value="NZ_AUXT01000189.1"/>
</dbReference>
<evidence type="ECO:0000313" key="3">
    <source>
        <dbReference type="EMBL" id="KZN44623.1"/>
    </source>
</evidence>
<dbReference type="PATRIC" id="fig|1365253.3.peg.3982"/>
<evidence type="ECO:0000256" key="1">
    <source>
        <dbReference type="SAM" id="SignalP"/>
    </source>
</evidence>
<dbReference type="InterPro" id="IPR003587">
    <property type="entry name" value="Hint_dom_N"/>
</dbReference>
<reference evidence="3 4" key="1">
    <citation type="submission" date="2013-07" db="EMBL/GenBank/DDBJ databases">
        <title>Comparative Genomic and Metabolomic Analysis of Twelve Strains of Pseudoalteromonas luteoviolacea.</title>
        <authorList>
            <person name="Vynne N.G."/>
            <person name="Mansson M."/>
            <person name="Gram L."/>
        </authorList>
    </citation>
    <scope>NUCLEOTIDE SEQUENCE [LARGE SCALE GENOMIC DNA]</scope>
    <source>
        <strain evidence="3 4">NCIMB 1942</strain>
    </source>
</reference>
<feature type="chain" id="PRO_5007830905" description="Hint domain-containing protein" evidence="1">
    <location>
        <begin position="22"/>
        <end position="673"/>
    </location>
</feature>
<evidence type="ECO:0000259" key="2">
    <source>
        <dbReference type="SMART" id="SM00306"/>
    </source>
</evidence>
<dbReference type="InterPro" id="IPR006141">
    <property type="entry name" value="Intein_N"/>
</dbReference>
<dbReference type="SUPFAM" id="SSF51294">
    <property type="entry name" value="Hedgehog/intein (Hint) domain"/>
    <property type="match status" value="1"/>
</dbReference>
<proteinExistence type="predicted"/>
<feature type="signal peptide" evidence="1">
    <location>
        <begin position="1"/>
        <end position="21"/>
    </location>
</feature>
<name>A0A162A5W2_9GAMM</name>
<organism evidence="3 4">
    <name type="scientific">Pseudoalteromonas luteoviolacea NCIMB 1942</name>
    <dbReference type="NCBI Taxonomy" id="1365253"/>
    <lineage>
        <taxon>Bacteria</taxon>
        <taxon>Pseudomonadati</taxon>
        <taxon>Pseudomonadota</taxon>
        <taxon>Gammaproteobacteria</taxon>
        <taxon>Alteromonadales</taxon>
        <taxon>Pseudoalteromonadaceae</taxon>
        <taxon>Pseudoalteromonas</taxon>
    </lineage>
</organism>
<dbReference type="CDD" id="cd00081">
    <property type="entry name" value="Hint"/>
    <property type="match status" value="1"/>
</dbReference>
<dbReference type="OrthoDB" id="6490967at2"/>
<dbReference type="InterPro" id="IPR036844">
    <property type="entry name" value="Hint_dom_sf"/>
</dbReference>
<dbReference type="PROSITE" id="PS50817">
    <property type="entry name" value="INTEIN_N_TER"/>
    <property type="match status" value="1"/>
</dbReference>
<evidence type="ECO:0000313" key="4">
    <source>
        <dbReference type="Proteomes" id="UP000076587"/>
    </source>
</evidence>
<dbReference type="EMBL" id="AUXT01000189">
    <property type="protein sequence ID" value="KZN44623.1"/>
    <property type="molecule type" value="Genomic_DNA"/>
</dbReference>
<gene>
    <name evidence="3" type="ORF">N482_16220</name>
</gene>
<dbReference type="AlphaFoldDB" id="A0A162A5W2"/>
<dbReference type="GO" id="GO:0016539">
    <property type="term" value="P:intein-mediated protein splicing"/>
    <property type="evidence" value="ECO:0007669"/>
    <property type="project" value="InterPro"/>
</dbReference>